<reference evidence="2 3" key="1">
    <citation type="submission" date="2021-06" db="EMBL/GenBank/DDBJ databases">
        <authorList>
            <person name="Palmer J.M."/>
        </authorList>
    </citation>
    <scope>NUCLEOTIDE SEQUENCE [LARGE SCALE GENOMIC DNA]</scope>
    <source>
        <strain evidence="3">if_2019</strain>
        <tissue evidence="2">Muscle</tissue>
    </source>
</reference>
<proteinExistence type="predicted"/>
<feature type="transmembrane region" description="Helical" evidence="1">
    <location>
        <begin position="12"/>
        <end position="34"/>
    </location>
</feature>
<organism evidence="2 3">
    <name type="scientific">Ilyodon furcidens</name>
    <name type="common">goldbreast splitfin</name>
    <dbReference type="NCBI Taxonomy" id="33524"/>
    <lineage>
        <taxon>Eukaryota</taxon>
        <taxon>Metazoa</taxon>
        <taxon>Chordata</taxon>
        <taxon>Craniata</taxon>
        <taxon>Vertebrata</taxon>
        <taxon>Euteleostomi</taxon>
        <taxon>Actinopterygii</taxon>
        <taxon>Neopterygii</taxon>
        <taxon>Teleostei</taxon>
        <taxon>Neoteleostei</taxon>
        <taxon>Acanthomorphata</taxon>
        <taxon>Ovalentaria</taxon>
        <taxon>Atherinomorphae</taxon>
        <taxon>Cyprinodontiformes</taxon>
        <taxon>Goodeidae</taxon>
        <taxon>Ilyodon</taxon>
    </lineage>
</organism>
<comment type="caution">
    <text evidence="2">The sequence shown here is derived from an EMBL/GenBank/DDBJ whole genome shotgun (WGS) entry which is preliminary data.</text>
</comment>
<keyword evidence="3" id="KW-1185">Reference proteome</keyword>
<accession>A0ABV0V2P4</accession>
<gene>
    <name evidence="2" type="ORF">ILYODFUR_013197</name>
</gene>
<name>A0ABV0V2P4_9TELE</name>
<evidence type="ECO:0000313" key="3">
    <source>
        <dbReference type="Proteomes" id="UP001482620"/>
    </source>
</evidence>
<keyword evidence="1" id="KW-1133">Transmembrane helix</keyword>
<protein>
    <submittedName>
        <fullName evidence="2">Uncharacterized protein</fullName>
    </submittedName>
</protein>
<evidence type="ECO:0000256" key="1">
    <source>
        <dbReference type="SAM" id="Phobius"/>
    </source>
</evidence>
<sequence>MKAFTSLYNDYIFSPNISSISYFLLLLFTLNVGYGKKLGRSCSLKLYHKNLSQKKHLVDPKPVCTVDGDLLRTKELRALKKHAVCINLSVRELTFLLTATVHWLKHY</sequence>
<dbReference type="Proteomes" id="UP001482620">
    <property type="component" value="Unassembled WGS sequence"/>
</dbReference>
<keyword evidence="1" id="KW-0472">Membrane</keyword>
<evidence type="ECO:0000313" key="2">
    <source>
        <dbReference type="EMBL" id="MEQ2251640.1"/>
    </source>
</evidence>
<keyword evidence="1" id="KW-0812">Transmembrane</keyword>
<dbReference type="EMBL" id="JAHRIQ010093746">
    <property type="protein sequence ID" value="MEQ2251640.1"/>
    <property type="molecule type" value="Genomic_DNA"/>
</dbReference>